<dbReference type="SUPFAM" id="SSF55781">
    <property type="entry name" value="GAF domain-like"/>
    <property type="match status" value="1"/>
</dbReference>
<dbReference type="CDD" id="cd00156">
    <property type="entry name" value="REC"/>
    <property type="match status" value="1"/>
</dbReference>
<dbReference type="SUPFAM" id="SSF52172">
    <property type="entry name" value="CheY-like"/>
    <property type="match status" value="1"/>
</dbReference>
<gene>
    <name evidence="3" type="ORF">KI809_01635</name>
</gene>
<protein>
    <submittedName>
        <fullName evidence="3">Response regulator</fullName>
    </submittedName>
</protein>
<organism evidence="3 4">
    <name type="scientific">Geoanaerobacter pelophilus</name>
    <dbReference type="NCBI Taxonomy" id="60036"/>
    <lineage>
        <taxon>Bacteria</taxon>
        <taxon>Pseudomonadati</taxon>
        <taxon>Thermodesulfobacteriota</taxon>
        <taxon>Desulfuromonadia</taxon>
        <taxon>Geobacterales</taxon>
        <taxon>Geobacteraceae</taxon>
        <taxon>Geoanaerobacter</taxon>
    </lineage>
</organism>
<name>A0AAW4KYI8_9BACT</name>
<dbReference type="PANTHER" id="PTHR36304:SF4">
    <property type="entry name" value="DUF4388 DOMAIN-CONTAINING PROTEIN"/>
    <property type="match status" value="1"/>
</dbReference>
<dbReference type="PANTHER" id="PTHR36304">
    <property type="entry name" value="DOMAIN GTPASE-ACTIVATING PROTEIN, PUTATIVE-RELATED-RELATED"/>
    <property type="match status" value="1"/>
</dbReference>
<dbReference type="PROSITE" id="PS50110">
    <property type="entry name" value="RESPONSE_REGULATORY"/>
    <property type="match status" value="1"/>
</dbReference>
<dbReference type="Gene3D" id="3.30.450.40">
    <property type="match status" value="1"/>
</dbReference>
<reference evidence="3 4" key="1">
    <citation type="submission" date="2021-05" db="EMBL/GenBank/DDBJ databases">
        <title>The draft genome of Geobacter pelophilus DSM 12255.</title>
        <authorList>
            <person name="Xu Z."/>
            <person name="Masuda Y."/>
            <person name="Itoh H."/>
            <person name="Senoo K."/>
        </authorList>
    </citation>
    <scope>NUCLEOTIDE SEQUENCE [LARGE SCALE GENOMIC DNA]</scope>
    <source>
        <strain evidence="3 4">DSM 12255</strain>
    </source>
</reference>
<sequence length="564" mass="62100">MSLVGNLKDLGLAEILQIVSLSRKSGVLGIRCDEQEANIVFRQGQVVKATSTTYPVDLAEALLARGFVEKNALELAKSRQQAEGFSRRLGDILIQERIVEAALLEELVHEQVEQIVYSLFSWEEGTFDFDLQDNLDTVDDIRTDPLQFILVKGFNAQFLAMEGSRILDEHRHASAKGEKTGVTAAANDNVDFEFDLVQESGSATTHEATESGQHQESSPALPLLLVDDDELIRKSLADALEKNGYSVTCFAKGEDALISIDSLCREGLTPLLLQDLIMPRMDGSGLLGGLELLELVHSNFPELKVLVMTDRHDVTAERKIAAMKYSLIMKPSTQELSEDSTILRFSDRLLQSLTELRSGEVKSVSDSFNIGDELRREMGEDSAAPLAAPQSTGISLLRGMLEELNDPALGGGIILLVLRFAAEFMARAVIFIVKEDEIVGLGQFGIDDGEQSGDMRVRSMKVPIKERTVFSEVVESQLPVKLQMDDSQWCNYLKEHLGGNPTEAFMGPIVSEGKVVAVLYGDNGFDPRPIGDTDSLEIFLSQAGIAMEKALLQRRLKEKHLEGM</sequence>
<feature type="modified residue" description="4-aspartylphosphate" evidence="1">
    <location>
        <position position="275"/>
    </location>
</feature>
<proteinExistence type="predicted"/>
<keyword evidence="4" id="KW-1185">Reference proteome</keyword>
<dbReference type="Pfam" id="PF14332">
    <property type="entry name" value="DUF4388"/>
    <property type="match status" value="1"/>
</dbReference>
<evidence type="ECO:0000313" key="4">
    <source>
        <dbReference type="Proteomes" id="UP000811899"/>
    </source>
</evidence>
<dbReference type="InterPro" id="IPR001789">
    <property type="entry name" value="Sig_transdc_resp-reg_receiver"/>
</dbReference>
<dbReference type="Proteomes" id="UP000811899">
    <property type="component" value="Unassembled WGS sequence"/>
</dbReference>
<evidence type="ECO:0000256" key="1">
    <source>
        <dbReference type="PROSITE-ProRule" id="PRU00169"/>
    </source>
</evidence>
<dbReference type="Gene3D" id="3.40.50.2300">
    <property type="match status" value="1"/>
</dbReference>
<dbReference type="AlphaFoldDB" id="A0AAW4KYI8"/>
<dbReference type="Pfam" id="PF00072">
    <property type="entry name" value="Response_reg"/>
    <property type="match status" value="1"/>
</dbReference>
<dbReference type="RefSeq" id="WP_214169767.1">
    <property type="nucleotide sequence ID" value="NZ_JAHCVJ010000001.1"/>
</dbReference>
<feature type="domain" description="Response regulatory" evidence="2">
    <location>
        <begin position="222"/>
        <end position="344"/>
    </location>
</feature>
<dbReference type="InterPro" id="IPR011006">
    <property type="entry name" value="CheY-like_superfamily"/>
</dbReference>
<comment type="caution">
    <text evidence="3">The sequence shown here is derived from an EMBL/GenBank/DDBJ whole genome shotgun (WGS) entry which is preliminary data.</text>
</comment>
<accession>A0AAW4KYI8</accession>
<dbReference type="SMART" id="SM00448">
    <property type="entry name" value="REC"/>
    <property type="match status" value="1"/>
</dbReference>
<dbReference type="GO" id="GO:0000160">
    <property type="term" value="P:phosphorelay signal transduction system"/>
    <property type="evidence" value="ECO:0007669"/>
    <property type="project" value="InterPro"/>
</dbReference>
<keyword evidence="1" id="KW-0597">Phosphoprotein</keyword>
<dbReference type="EMBL" id="JAHCVJ010000001">
    <property type="protein sequence ID" value="MBT0662987.1"/>
    <property type="molecule type" value="Genomic_DNA"/>
</dbReference>
<dbReference type="InterPro" id="IPR025497">
    <property type="entry name" value="PatA-like_N"/>
</dbReference>
<dbReference type="InterPro" id="IPR029016">
    <property type="entry name" value="GAF-like_dom_sf"/>
</dbReference>
<evidence type="ECO:0000313" key="3">
    <source>
        <dbReference type="EMBL" id="MBT0662987.1"/>
    </source>
</evidence>
<evidence type="ECO:0000259" key="2">
    <source>
        <dbReference type="PROSITE" id="PS50110"/>
    </source>
</evidence>